<dbReference type="PIRSF" id="PIRSF037677">
    <property type="entry name" value="DNA_mis_repair_Msh6"/>
    <property type="match status" value="1"/>
</dbReference>
<dbReference type="InterPro" id="IPR045076">
    <property type="entry name" value="MutS"/>
</dbReference>
<dbReference type="SUPFAM" id="SSF55271">
    <property type="entry name" value="DNA repair protein MutS, domain I"/>
    <property type="match status" value="1"/>
</dbReference>
<keyword evidence="5 7" id="KW-0238">DNA-binding</keyword>
<evidence type="ECO:0000256" key="7">
    <source>
        <dbReference type="RuleBase" id="RU003756"/>
    </source>
</evidence>
<dbReference type="PANTHER" id="PTHR11361:SF34">
    <property type="entry name" value="DNA MISMATCH REPAIR PROTEIN MSH1, MITOCHONDRIAL"/>
    <property type="match status" value="1"/>
</dbReference>
<evidence type="ECO:0000256" key="4">
    <source>
        <dbReference type="ARBA" id="ARBA00022840"/>
    </source>
</evidence>
<proteinExistence type="inferred from homology"/>
<gene>
    <name evidence="9" type="ORF">SPRG_04453</name>
</gene>
<dbReference type="GO" id="GO:0005739">
    <property type="term" value="C:mitochondrion"/>
    <property type="evidence" value="ECO:0007669"/>
    <property type="project" value="TreeGrafter"/>
</dbReference>
<dbReference type="Gene3D" id="3.40.50.300">
    <property type="entry name" value="P-loop containing nucleotide triphosphate hydrolases"/>
    <property type="match status" value="1"/>
</dbReference>
<dbReference type="InterPro" id="IPR007860">
    <property type="entry name" value="DNA_mmatch_repair_MutS_con_dom"/>
</dbReference>
<dbReference type="InterPro" id="IPR017261">
    <property type="entry name" value="DNA_mismatch_repair_MutS/MSH"/>
</dbReference>
<dbReference type="GO" id="GO:0030983">
    <property type="term" value="F:mismatched DNA binding"/>
    <property type="evidence" value="ECO:0007669"/>
    <property type="project" value="InterPro"/>
</dbReference>
<dbReference type="InterPro" id="IPR016151">
    <property type="entry name" value="DNA_mismatch_repair_MutS_N"/>
</dbReference>
<dbReference type="Pfam" id="PF01624">
    <property type="entry name" value="MutS_I"/>
    <property type="match status" value="1"/>
</dbReference>
<dbReference type="VEuPathDB" id="FungiDB:SPRG_04453"/>
<dbReference type="Gene3D" id="3.40.1170.10">
    <property type="entry name" value="DNA repair protein MutS, domain I"/>
    <property type="match status" value="1"/>
</dbReference>
<dbReference type="SUPFAM" id="SSF52540">
    <property type="entry name" value="P-loop containing nucleoside triphosphate hydrolases"/>
    <property type="match status" value="1"/>
</dbReference>
<dbReference type="PROSITE" id="PS00486">
    <property type="entry name" value="DNA_MISMATCH_REPAIR_2"/>
    <property type="match status" value="1"/>
</dbReference>
<keyword evidence="3 7" id="KW-0227">DNA damage</keyword>
<dbReference type="InterPro" id="IPR007861">
    <property type="entry name" value="DNA_mismatch_repair_MutS_clamp"/>
</dbReference>
<dbReference type="InterPro" id="IPR027417">
    <property type="entry name" value="P-loop_NTPase"/>
</dbReference>
<dbReference type="GO" id="GO:0043504">
    <property type="term" value="P:mitochondrial DNA repair"/>
    <property type="evidence" value="ECO:0007669"/>
    <property type="project" value="TreeGrafter"/>
</dbReference>
<comment type="function">
    <text evidence="7">Component of the post-replicative DNA mismatch repair system (MMR).</text>
</comment>
<evidence type="ECO:0000256" key="2">
    <source>
        <dbReference type="ARBA" id="ARBA00022741"/>
    </source>
</evidence>
<reference evidence="9 10" key="1">
    <citation type="journal article" date="2013" name="PLoS Genet.">
        <title>Distinctive expansion of potential virulence genes in the genome of the oomycete fish pathogen Saprolegnia parasitica.</title>
        <authorList>
            <person name="Jiang R.H."/>
            <person name="de Bruijn I."/>
            <person name="Haas B.J."/>
            <person name="Belmonte R."/>
            <person name="Lobach L."/>
            <person name="Christie J."/>
            <person name="van den Ackerveken G."/>
            <person name="Bottin A."/>
            <person name="Bulone V."/>
            <person name="Diaz-Moreno S.M."/>
            <person name="Dumas B."/>
            <person name="Fan L."/>
            <person name="Gaulin E."/>
            <person name="Govers F."/>
            <person name="Grenville-Briggs L.J."/>
            <person name="Horner N.R."/>
            <person name="Levin J.Z."/>
            <person name="Mammella M."/>
            <person name="Meijer H.J."/>
            <person name="Morris P."/>
            <person name="Nusbaum C."/>
            <person name="Oome S."/>
            <person name="Phillips A.J."/>
            <person name="van Rooyen D."/>
            <person name="Rzeszutek E."/>
            <person name="Saraiva M."/>
            <person name="Secombes C.J."/>
            <person name="Seidl M.F."/>
            <person name="Snel B."/>
            <person name="Stassen J.H."/>
            <person name="Sykes S."/>
            <person name="Tripathy S."/>
            <person name="van den Berg H."/>
            <person name="Vega-Arreguin J.C."/>
            <person name="Wawra S."/>
            <person name="Young S.K."/>
            <person name="Zeng Q."/>
            <person name="Dieguez-Uribeondo J."/>
            <person name="Russ C."/>
            <person name="Tyler B.M."/>
            <person name="van West P."/>
        </authorList>
    </citation>
    <scope>NUCLEOTIDE SEQUENCE [LARGE SCALE GENOMIC DNA]</scope>
    <source>
        <strain evidence="9 10">CBS 223.65</strain>
    </source>
</reference>
<dbReference type="FunFam" id="3.40.50.300:FF:000870">
    <property type="entry name" value="MutS protein homolog 4"/>
    <property type="match status" value="1"/>
</dbReference>
<keyword evidence="4" id="KW-0067">ATP-binding</keyword>
<evidence type="ECO:0000256" key="5">
    <source>
        <dbReference type="ARBA" id="ARBA00023125"/>
    </source>
</evidence>
<dbReference type="GO" id="GO:0006298">
    <property type="term" value="P:mismatch repair"/>
    <property type="evidence" value="ECO:0007669"/>
    <property type="project" value="InterPro"/>
</dbReference>
<dbReference type="GO" id="GO:0140664">
    <property type="term" value="F:ATP-dependent DNA damage sensor activity"/>
    <property type="evidence" value="ECO:0007669"/>
    <property type="project" value="InterPro"/>
</dbReference>
<dbReference type="GO" id="GO:0005524">
    <property type="term" value="F:ATP binding"/>
    <property type="evidence" value="ECO:0007669"/>
    <property type="project" value="UniProtKB-KW"/>
</dbReference>
<evidence type="ECO:0000259" key="8">
    <source>
        <dbReference type="PROSITE" id="PS00486"/>
    </source>
</evidence>
<dbReference type="Pfam" id="PF05190">
    <property type="entry name" value="MutS_IV"/>
    <property type="match status" value="1"/>
</dbReference>
<dbReference type="NCBIfam" id="NF003810">
    <property type="entry name" value="PRK05399.1"/>
    <property type="match status" value="1"/>
</dbReference>
<dbReference type="InterPro" id="IPR007695">
    <property type="entry name" value="DNA_mismatch_repair_MutS-lik_N"/>
</dbReference>
<evidence type="ECO:0000313" key="10">
    <source>
        <dbReference type="Proteomes" id="UP000030745"/>
    </source>
</evidence>
<dbReference type="Proteomes" id="UP000030745">
    <property type="component" value="Unassembled WGS sequence"/>
</dbReference>
<dbReference type="EMBL" id="KK583201">
    <property type="protein sequence ID" value="KDO30552.1"/>
    <property type="molecule type" value="Genomic_DNA"/>
</dbReference>
<dbReference type="InterPro" id="IPR036678">
    <property type="entry name" value="MutS_con_dom_sf"/>
</dbReference>
<dbReference type="SMART" id="SM00533">
    <property type="entry name" value="MUTSd"/>
    <property type="match status" value="1"/>
</dbReference>
<accession>A0A067CUT7</accession>
<dbReference type="InterPro" id="IPR007696">
    <property type="entry name" value="DNA_mismatch_repair_MutS_core"/>
</dbReference>
<dbReference type="SMART" id="SM00534">
    <property type="entry name" value="MUTSac"/>
    <property type="match status" value="1"/>
</dbReference>
<dbReference type="SUPFAM" id="SSF53150">
    <property type="entry name" value="DNA repair protein MutS, domain II"/>
    <property type="match status" value="1"/>
</dbReference>
<dbReference type="RefSeq" id="XP_012198767.1">
    <property type="nucleotide sequence ID" value="XM_012343377.1"/>
</dbReference>
<dbReference type="Pfam" id="PF00488">
    <property type="entry name" value="MutS_V"/>
    <property type="match status" value="1"/>
</dbReference>
<keyword evidence="10" id="KW-1185">Reference proteome</keyword>
<dbReference type="AlphaFoldDB" id="A0A067CUT7"/>
<keyword evidence="2 7" id="KW-0547">Nucleotide-binding</keyword>
<evidence type="ECO:0000256" key="3">
    <source>
        <dbReference type="ARBA" id="ARBA00022763"/>
    </source>
</evidence>
<comment type="similarity">
    <text evidence="1 7">Belongs to the DNA mismatch repair MutS family.</text>
</comment>
<dbReference type="KEGG" id="spar:SPRG_04453"/>
<sequence>MLRVGLQRARFGLGCRALASSPVTPMLRQYLERKKEYPDCLLLYQVGDFYELFADDARRASHLLNLALTRKAKSKQAHDMDIMCGFPVASLNTYVEKLVRHHGEKVAICNQTESATAAKQRKGVGVHALVQRHVVRVVTPGSLTDDSMLHAGQNNYLAAMTHLGESLELAWTDVSTGEFHRLATTLDELESELCRLNPTEMLLPINATASATDVFWQLVEAKLPAHCLKTYRPASASASAMITEYLRYTHLETDAPENASALQPRMLIDASAWRSLEITKSMHGTKQHSLLQAVDKTKTAGGARLLAAHLSAPLVRVDDITKRQDAVSWLLQDTHGLSKLRHILQECGDIERSLRRLAMGNGTPKDLKRVRDTVLESQALAHYLRDGPRHWPCELITRLRDAFHVPEGTRFVMKDYDNIDQKRLVVAMAIDVQAALVDDMTQLNQKHDFIRPGYSSELDKWRRLCHDSVTDQIRDLQREYQTLTGVAKLRVARKKQHVGWCVEVPQDTSPPLAPPHFQLIQTTTKTLRYRSPALDKLNSDVFHALDQSVEVEEALFKELQGRVLAVSAAIETLGDALNQLDVAASHAQNALDHQLVRPTLSATSADMHIVEGRHWVVASAHEANLRAFVPNSLHFSSDDSCWIVTGPNMGGKSTFLRQTAHLVLLAQMGSFVPAVSAHIGIVDRLFSRVGASDDLASDRSTFMVEMQETATILKQATNRSLILMDEVGRGTSVQDGVAIAQAVVEELLRRQSRTLFATHFTELSSIFANAQAVSFHHMQVARHKKAGLIFSHRVVPGVAKESYGVEVAALAGCPANVVERAKALVQRQKDALASAAETP</sequence>
<keyword evidence="6 7" id="KW-0234">DNA repair</keyword>
<dbReference type="Pfam" id="PF05192">
    <property type="entry name" value="MutS_III"/>
    <property type="match status" value="1"/>
</dbReference>
<evidence type="ECO:0000313" key="9">
    <source>
        <dbReference type="EMBL" id="KDO30552.1"/>
    </source>
</evidence>
<dbReference type="Pfam" id="PF05188">
    <property type="entry name" value="MutS_II"/>
    <property type="match status" value="1"/>
</dbReference>
<dbReference type="GO" id="GO:0005634">
    <property type="term" value="C:nucleus"/>
    <property type="evidence" value="ECO:0007669"/>
    <property type="project" value="TreeGrafter"/>
</dbReference>
<dbReference type="InterPro" id="IPR036187">
    <property type="entry name" value="DNA_mismatch_repair_MutS_sf"/>
</dbReference>
<dbReference type="SUPFAM" id="SSF48334">
    <property type="entry name" value="DNA repair protein MutS, domain III"/>
    <property type="match status" value="1"/>
</dbReference>
<name>A0A067CUT7_SAPPC</name>
<dbReference type="Gene3D" id="3.30.420.110">
    <property type="entry name" value="MutS, connector domain"/>
    <property type="match status" value="1"/>
</dbReference>
<dbReference type="GeneID" id="24126896"/>
<evidence type="ECO:0000256" key="1">
    <source>
        <dbReference type="ARBA" id="ARBA00006271"/>
    </source>
</evidence>
<dbReference type="OMA" id="LMICARS"/>
<dbReference type="PANTHER" id="PTHR11361">
    <property type="entry name" value="DNA MISMATCH REPAIR PROTEIN MUTS FAMILY MEMBER"/>
    <property type="match status" value="1"/>
</dbReference>
<dbReference type="STRING" id="695850.A0A067CUT7"/>
<protein>
    <recommendedName>
        <fullName evidence="8">DNA mismatch repair proteins mutS family domain-containing protein</fullName>
    </recommendedName>
</protein>
<dbReference type="InterPro" id="IPR000432">
    <property type="entry name" value="DNA_mismatch_repair_MutS_C"/>
</dbReference>
<evidence type="ECO:0000256" key="6">
    <source>
        <dbReference type="ARBA" id="ARBA00023204"/>
    </source>
</evidence>
<dbReference type="OrthoDB" id="10252754at2759"/>
<dbReference type="Gene3D" id="1.10.1420.10">
    <property type="match status" value="2"/>
</dbReference>
<organism evidence="9 10">
    <name type="scientific">Saprolegnia parasitica (strain CBS 223.65)</name>
    <dbReference type="NCBI Taxonomy" id="695850"/>
    <lineage>
        <taxon>Eukaryota</taxon>
        <taxon>Sar</taxon>
        <taxon>Stramenopiles</taxon>
        <taxon>Oomycota</taxon>
        <taxon>Saprolegniomycetes</taxon>
        <taxon>Saprolegniales</taxon>
        <taxon>Saprolegniaceae</taxon>
        <taxon>Saprolegnia</taxon>
    </lineage>
</organism>
<feature type="domain" description="DNA mismatch repair proteins mutS family" evidence="8">
    <location>
        <begin position="720"/>
        <end position="736"/>
    </location>
</feature>